<reference evidence="1 2" key="1">
    <citation type="submission" date="2024-06" db="EMBL/GenBank/DDBJ databases">
        <title>Genomic Encyclopedia of Type Strains, Phase IV (KMG-IV): sequencing the most valuable type-strain genomes for metagenomic binning, comparative biology and taxonomic classification.</title>
        <authorList>
            <person name="Goeker M."/>
        </authorList>
    </citation>
    <scope>NUCLEOTIDE SEQUENCE [LARGE SCALE GENOMIC DNA]</scope>
    <source>
        <strain evidence="1 2">DSM 28303</strain>
    </source>
</reference>
<keyword evidence="2" id="KW-1185">Reference proteome</keyword>
<comment type="caution">
    <text evidence="1">The sequence shown here is derived from an EMBL/GenBank/DDBJ whole genome shotgun (WGS) entry which is preliminary data.</text>
</comment>
<name>A0ABV2FH74_9STRE</name>
<accession>A0ABV2FH74</accession>
<organism evidence="1 2">
    <name type="scientific">Streptococcus rupicaprae</name>
    <dbReference type="NCBI Taxonomy" id="759619"/>
    <lineage>
        <taxon>Bacteria</taxon>
        <taxon>Bacillati</taxon>
        <taxon>Bacillota</taxon>
        <taxon>Bacilli</taxon>
        <taxon>Lactobacillales</taxon>
        <taxon>Streptococcaceae</taxon>
        <taxon>Streptococcus</taxon>
    </lineage>
</organism>
<dbReference type="Proteomes" id="UP001549122">
    <property type="component" value="Unassembled WGS sequence"/>
</dbReference>
<sequence>MDRYLNSIASAFRQTDAKIASDIEGGLQTYHTSDKALQANRKQGDLVE</sequence>
<dbReference type="EMBL" id="JBEPLO010000009">
    <property type="protein sequence ID" value="MET3557914.1"/>
    <property type="molecule type" value="Genomic_DNA"/>
</dbReference>
<dbReference type="RefSeq" id="WP_354364859.1">
    <property type="nucleotide sequence ID" value="NZ_JBEPLO010000009.1"/>
</dbReference>
<protein>
    <submittedName>
        <fullName evidence="1">Uncharacterized protein</fullName>
    </submittedName>
</protein>
<proteinExistence type="predicted"/>
<gene>
    <name evidence="1" type="ORF">ABID29_001026</name>
</gene>
<evidence type="ECO:0000313" key="2">
    <source>
        <dbReference type="Proteomes" id="UP001549122"/>
    </source>
</evidence>
<evidence type="ECO:0000313" key="1">
    <source>
        <dbReference type="EMBL" id="MET3557914.1"/>
    </source>
</evidence>